<dbReference type="Proteomes" id="UP001273166">
    <property type="component" value="Unassembled WGS sequence"/>
</dbReference>
<organism evidence="3 4">
    <name type="scientific">Chaetomium strumarium</name>
    <dbReference type="NCBI Taxonomy" id="1170767"/>
    <lineage>
        <taxon>Eukaryota</taxon>
        <taxon>Fungi</taxon>
        <taxon>Dikarya</taxon>
        <taxon>Ascomycota</taxon>
        <taxon>Pezizomycotina</taxon>
        <taxon>Sordariomycetes</taxon>
        <taxon>Sordariomycetidae</taxon>
        <taxon>Sordariales</taxon>
        <taxon>Chaetomiaceae</taxon>
        <taxon>Chaetomium</taxon>
    </lineage>
</organism>
<evidence type="ECO:0000313" key="4">
    <source>
        <dbReference type="Proteomes" id="UP001273166"/>
    </source>
</evidence>
<dbReference type="RefSeq" id="XP_062723232.1">
    <property type="nucleotide sequence ID" value="XM_062867411.1"/>
</dbReference>
<gene>
    <name evidence="3" type="ORF">B0T15DRAFT_501953</name>
</gene>
<keyword evidence="2" id="KW-0472">Membrane</keyword>
<reference evidence="3" key="1">
    <citation type="journal article" date="2023" name="Mol. Phylogenet. Evol.">
        <title>Genome-scale phylogeny and comparative genomics of the fungal order Sordariales.</title>
        <authorList>
            <person name="Hensen N."/>
            <person name="Bonometti L."/>
            <person name="Westerberg I."/>
            <person name="Brannstrom I.O."/>
            <person name="Guillou S."/>
            <person name="Cros-Aarteil S."/>
            <person name="Calhoun S."/>
            <person name="Haridas S."/>
            <person name="Kuo A."/>
            <person name="Mondo S."/>
            <person name="Pangilinan J."/>
            <person name="Riley R."/>
            <person name="LaButti K."/>
            <person name="Andreopoulos B."/>
            <person name="Lipzen A."/>
            <person name="Chen C."/>
            <person name="Yan M."/>
            <person name="Daum C."/>
            <person name="Ng V."/>
            <person name="Clum A."/>
            <person name="Steindorff A."/>
            <person name="Ohm R.A."/>
            <person name="Martin F."/>
            <person name="Silar P."/>
            <person name="Natvig D.O."/>
            <person name="Lalanne C."/>
            <person name="Gautier V."/>
            <person name="Ament-Velasquez S.L."/>
            <person name="Kruys A."/>
            <person name="Hutchinson M.I."/>
            <person name="Powell A.J."/>
            <person name="Barry K."/>
            <person name="Miller A.N."/>
            <person name="Grigoriev I.V."/>
            <person name="Debuchy R."/>
            <person name="Gladieux P."/>
            <person name="Hiltunen Thoren M."/>
            <person name="Johannesson H."/>
        </authorList>
    </citation>
    <scope>NUCLEOTIDE SEQUENCE</scope>
    <source>
        <strain evidence="3">CBS 333.67</strain>
    </source>
</reference>
<dbReference type="AlphaFoldDB" id="A0AAJ0GWN2"/>
<keyword evidence="4" id="KW-1185">Reference proteome</keyword>
<keyword evidence="2" id="KW-1133">Transmembrane helix</keyword>
<feature type="transmembrane region" description="Helical" evidence="2">
    <location>
        <begin position="16"/>
        <end position="40"/>
    </location>
</feature>
<feature type="region of interest" description="Disordered" evidence="1">
    <location>
        <begin position="174"/>
        <end position="194"/>
    </location>
</feature>
<protein>
    <recommendedName>
        <fullName evidence="5">MARVEL domain-containing protein</fullName>
    </recommendedName>
</protein>
<proteinExistence type="predicted"/>
<sequence>MGAQGLISVGVPPQPLWLLYIKIVILVLSLIVLALSGYALSISGPHPAGHPGGLNIFIAILSFIVYGGALSLELWAAQYFYRIGALLGYIFTIIFWLSAWAWSASWAAIFLSAGAYSDEMAFGGAMAGAAALGAIVWVLAIVHLAFFIRACVMDATGAGHAELGQMKAGEVPPQQYQQQYQPVQQPYPAQQQPYDAQQYQYPAQQPYGQQPYHTQ</sequence>
<name>A0AAJ0GWN2_9PEZI</name>
<feature type="transmembrane region" description="Helical" evidence="2">
    <location>
        <begin position="122"/>
        <end position="148"/>
    </location>
</feature>
<evidence type="ECO:0008006" key="5">
    <source>
        <dbReference type="Google" id="ProtNLM"/>
    </source>
</evidence>
<evidence type="ECO:0000313" key="3">
    <source>
        <dbReference type="EMBL" id="KAK3307452.1"/>
    </source>
</evidence>
<dbReference type="EMBL" id="JAUDZG010000003">
    <property type="protein sequence ID" value="KAK3307452.1"/>
    <property type="molecule type" value="Genomic_DNA"/>
</dbReference>
<feature type="transmembrane region" description="Helical" evidence="2">
    <location>
        <begin position="52"/>
        <end position="72"/>
    </location>
</feature>
<evidence type="ECO:0000256" key="1">
    <source>
        <dbReference type="SAM" id="MobiDB-lite"/>
    </source>
</evidence>
<accession>A0AAJ0GWN2</accession>
<reference evidence="3" key="2">
    <citation type="submission" date="2023-06" db="EMBL/GenBank/DDBJ databases">
        <authorList>
            <consortium name="Lawrence Berkeley National Laboratory"/>
            <person name="Mondo S.J."/>
            <person name="Hensen N."/>
            <person name="Bonometti L."/>
            <person name="Westerberg I."/>
            <person name="Brannstrom I.O."/>
            <person name="Guillou S."/>
            <person name="Cros-Aarteil S."/>
            <person name="Calhoun S."/>
            <person name="Haridas S."/>
            <person name="Kuo A."/>
            <person name="Pangilinan J."/>
            <person name="Riley R."/>
            <person name="Labutti K."/>
            <person name="Andreopoulos B."/>
            <person name="Lipzen A."/>
            <person name="Chen C."/>
            <person name="Yanf M."/>
            <person name="Daum C."/>
            <person name="Ng V."/>
            <person name="Clum A."/>
            <person name="Steindorff A."/>
            <person name="Ohm R."/>
            <person name="Martin F."/>
            <person name="Silar P."/>
            <person name="Natvig D."/>
            <person name="Lalanne C."/>
            <person name="Gautier V."/>
            <person name="Ament-Velasquez S.L."/>
            <person name="Kruys A."/>
            <person name="Hutchinson M.I."/>
            <person name="Powell A.J."/>
            <person name="Barry K."/>
            <person name="Miller A.N."/>
            <person name="Grigoriev I.V."/>
            <person name="Debuchy R."/>
            <person name="Gladieux P."/>
            <person name="Thoren M.H."/>
            <person name="Johannesson H."/>
        </authorList>
    </citation>
    <scope>NUCLEOTIDE SEQUENCE</scope>
    <source>
        <strain evidence="3">CBS 333.67</strain>
    </source>
</reference>
<dbReference type="GeneID" id="87886240"/>
<keyword evidence="2" id="KW-0812">Transmembrane</keyword>
<feature type="transmembrane region" description="Helical" evidence="2">
    <location>
        <begin position="79"/>
        <end position="102"/>
    </location>
</feature>
<comment type="caution">
    <text evidence="3">The sequence shown here is derived from an EMBL/GenBank/DDBJ whole genome shotgun (WGS) entry which is preliminary data.</text>
</comment>
<evidence type="ECO:0000256" key="2">
    <source>
        <dbReference type="SAM" id="Phobius"/>
    </source>
</evidence>